<dbReference type="PANTHER" id="PTHR24376">
    <property type="entry name" value="ZINC FINGER PROTEIN"/>
    <property type="match status" value="1"/>
</dbReference>
<feature type="region of interest" description="Disordered" evidence="8">
    <location>
        <begin position="247"/>
        <end position="281"/>
    </location>
</feature>
<dbReference type="PROSITE" id="PS50157">
    <property type="entry name" value="ZINC_FINGER_C2H2_2"/>
    <property type="match status" value="8"/>
</dbReference>
<evidence type="ECO:0000256" key="2">
    <source>
        <dbReference type="ARBA" id="ARBA00022723"/>
    </source>
</evidence>
<keyword evidence="11" id="KW-1185">Reference proteome</keyword>
<dbReference type="FunFam" id="3.30.160.60:FF:000065">
    <property type="entry name" value="B-cell CLL/lymphoma 6, member B"/>
    <property type="match status" value="1"/>
</dbReference>
<keyword evidence="3" id="KW-0677">Repeat</keyword>
<feature type="domain" description="C2H2-type" evidence="9">
    <location>
        <begin position="552"/>
        <end position="579"/>
    </location>
</feature>
<dbReference type="GO" id="GO:0008270">
    <property type="term" value="F:zinc ion binding"/>
    <property type="evidence" value="ECO:0007669"/>
    <property type="project" value="UniProtKB-KW"/>
</dbReference>
<comment type="subcellular location">
    <subcellularLocation>
        <location evidence="1">Nucleus</location>
    </subcellularLocation>
</comment>
<feature type="domain" description="C2H2-type" evidence="9">
    <location>
        <begin position="80"/>
        <end position="107"/>
    </location>
</feature>
<dbReference type="Gene3D" id="3.30.160.60">
    <property type="entry name" value="Classic Zinc Finger"/>
    <property type="match status" value="7"/>
</dbReference>
<reference evidence="10 11" key="1">
    <citation type="submission" date="2013-11" db="EMBL/GenBank/DDBJ databases">
        <title>Genome sequencing of Stegodyphus mimosarum.</title>
        <authorList>
            <person name="Bechsgaard J."/>
        </authorList>
    </citation>
    <scope>NUCLEOTIDE SEQUENCE [LARGE SCALE GENOMIC DNA]</scope>
</reference>
<dbReference type="PROSITE" id="PS00028">
    <property type="entry name" value="ZINC_FINGER_C2H2_1"/>
    <property type="match status" value="9"/>
</dbReference>
<evidence type="ECO:0000256" key="5">
    <source>
        <dbReference type="ARBA" id="ARBA00022833"/>
    </source>
</evidence>
<feature type="non-terminal residue" evidence="10">
    <location>
        <position position="612"/>
    </location>
</feature>
<feature type="domain" description="C2H2-type" evidence="9">
    <location>
        <begin position="427"/>
        <end position="450"/>
    </location>
</feature>
<sequence length="612" mass="69900">MACEICQKPYVFTNDDSFDVDVKPHLCTTCGKSFSLKIQLKRHLLSHVAGAPYICRNCENNSENRDTKSYNLRLTKRPDHYCHVCNKSFSTKRLLLIHSQEHTQHIDENYSCDKCEETFVNAFDLKKHSIIHKSKKSIIKVVKDSEVELYRCNTCDKSFASARHLEKHSITHNKKHVCNICNKSFVYPKALHNHQVNGKCKNNSSQIGCIINSNISNVKSSNSDASQLENRSSDISEFKNQFALDSSNSVSKSTSNSPLNTSVASKIQSDKNLDESGTGDRKHVCDICGKSFARKSSLEGHVIIHLSESFDSAGEEEDVSDEDQEWNTTVETKGLGNDDYEGYPKKIKLSKVKVNKTLECSNCDFICNSKRTLKEHMLEHDKVSSVEDNQENDKPCEDTFNSNEGLTEQVDTKDEKEEKKEKEQKIYTCEICNKVYHKKKRLKKHLLLHAEGGIAEHQSTASDDSDVSVSSKGRRKRRKNFACGVCGKRFAGETCLRKHSMKHTDEERQNGCEMKTSRKKKPVKVLICEYCNEEFTGKKLAFERHRQMHTPEVCGICDERFVDRPSLREHCRIHIGTEEGRRFIECSQKALDAKNGVLPPEPKVEYIYLVFR</sequence>
<dbReference type="InterPro" id="IPR036236">
    <property type="entry name" value="Znf_C2H2_sf"/>
</dbReference>
<keyword evidence="6" id="KW-0539">Nucleus</keyword>
<evidence type="ECO:0000256" key="7">
    <source>
        <dbReference type="PROSITE-ProRule" id="PRU00042"/>
    </source>
</evidence>
<keyword evidence="4 7" id="KW-0863">Zinc-finger</keyword>
<evidence type="ECO:0000313" key="10">
    <source>
        <dbReference type="EMBL" id="KFM78706.1"/>
    </source>
</evidence>
<dbReference type="STRING" id="407821.A0A087UMW7"/>
<feature type="domain" description="C2H2-type" evidence="9">
    <location>
        <begin position="481"/>
        <end position="508"/>
    </location>
</feature>
<dbReference type="GO" id="GO:0001228">
    <property type="term" value="F:DNA-binding transcription activator activity, RNA polymerase II-specific"/>
    <property type="evidence" value="ECO:0007669"/>
    <property type="project" value="TreeGrafter"/>
</dbReference>
<keyword evidence="5" id="KW-0862">Zinc</keyword>
<protein>
    <submittedName>
        <fullName evidence="10">Zinc finger protein 658</fullName>
    </submittedName>
</protein>
<feature type="region of interest" description="Disordered" evidence="8">
    <location>
        <begin position="381"/>
        <end position="418"/>
    </location>
</feature>
<feature type="compositionally biased region" description="Basic and acidic residues" evidence="8">
    <location>
        <begin position="381"/>
        <end position="397"/>
    </location>
</feature>
<dbReference type="InterPro" id="IPR013087">
    <property type="entry name" value="Znf_C2H2_type"/>
</dbReference>
<gene>
    <name evidence="10" type="ORF">X975_00365</name>
</gene>
<evidence type="ECO:0000256" key="6">
    <source>
        <dbReference type="ARBA" id="ARBA00023242"/>
    </source>
</evidence>
<dbReference type="GO" id="GO:0000978">
    <property type="term" value="F:RNA polymerase II cis-regulatory region sequence-specific DNA binding"/>
    <property type="evidence" value="ECO:0007669"/>
    <property type="project" value="TreeGrafter"/>
</dbReference>
<evidence type="ECO:0000256" key="1">
    <source>
        <dbReference type="ARBA" id="ARBA00004123"/>
    </source>
</evidence>
<feature type="domain" description="C2H2-type" evidence="9">
    <location>
        <begin position="283"/>
        <end position="310"/>
    </location>
</feature>
<dbReference type="Pfam" id="PF00096">
    <property type="entry name" value="zf-C2H2"/>
    <property type="match status" value="6"/>
</dbReference>
<dbReference type="SMART" id="SM00355">
    <property type="entry name" value="ZnF_C2H2"/>
    <property type="match status" value="11"/>
</dbReference>
<feature type="domain" description="C2H2-type" evidence="9">
    <location>
        <begin position="25"/>
        <end position="52"/>
    </location>
</feature>
<evidence type="ECO:0000256" key="4">
    <source>
        <dbReference type="ARBA" id="ARBA00022771"/>
    </source>
</evidence>
<keyword evidence="2" id="KW-0479">Metal-binding</keyword>
<dbReference type="EMBL" id="KK120632">
    <property type="protein sequence ID" value="KFM78706.1"/>
    <property type="molecule type" value="Genomic_DNA"/>
</dbReference>
<evidence type="ECO:0000256" key="8">
    <source>
        <dbReference type="SAM" id="MobiDB-lite"/>
    </source>
</evidence>
<accession>A0A087UMW7</accession>
<evidence type="ECO:0000259" key="9">
    <source>
        <dbReference type="PROSITE" id="PS50157"/>
    </source>
</evidence>
<feature type="domain" description="C2H2-type" evidence="9">
    <location>
        <begin position="150"/>
        <end position="177"/>
    </location>
</feature>
<dbReference type="SUPFAM" id="SSF57667">
    <property type="entry name" value="beta-beta-alpha zinc fingers"/>
    <property type="match status" value="7"/>
</dbReference>
<evidence type="ECO:0000313" key="11">
    <source>
        <dbReference type="Proteomes" id="UP000054359"/>
    </source>
</evidence>
<dbReference type="GO" id="GO:0005634">
    <property type="term" value="C:nucleus"/>
    <property type="evidence" value="ECO:0007669"/>
    <property type="project" value="UniProtKB-SubCell"/>
</dbReference>
<dbReference type="OrthoDB" id="6077919at2759"/>
<feature type="compositionally biased region" description="Basic and acidic residues" evidence="8">
    <location>
        <begin position="268"/>
        <end position="281"/>
    </location>
</feature>
<feature type="compositionally biased region" description="Polar residues" evidence="8">
    <location>
        <begin position="258"/>
        <end position="267"/>
    </location>
</feature>
<dbReference type="OMA" id="CENNSEN"/>
<dbReference type="FunFam" id="3.30.160.60:FF:000100">
    <property type="entry name" value="Zinc finger 45-like"/>
    <property type="match status" value="1"/>
</dbReference>
<dbReference type="PANTHER" id="PTHR24376:SF235">
    <property type="entry name" value="C2H2-TYPE DOMAIN-CONTAINING PROTEIN"/>
    <property type="match status" value="1"/>
</dbReference>
<proteinExistence type="predicted"/>
<name>A0A087UMW7_STEMI</name>
<organism evidence="10 11">
    <name type="scientific">Stegodyphus mimosarum</name>
    <name type="common">African social velvet spider</name>
    <dbReference type="NCBI Taxonomy" id="407821"/>
    <lineage>
        <taxon>Eukaryota</taxon>
        <taxon>Metazoa</taxon>
        <taxon>Ecdysozoa</taxon>
        <taxon>Arthropoda</taxon>
        <taxon>Chelicerata</taxon>
        <taxon>Arachnida</taxon>
        <taxon>Araneae</taxon>
        <taxon>Araneomorphae</taxon>
        <taxon>Entelegynae</taxon>
        <taxon>Eresoidea</taxon>
        <taxon>Eresidae</taxon>
        <taxon>Stegodyphus</taxon>
    </lineage>
</organism>
<evidence type="ECO:0000256" key="3">
    <source>
        <dbReference type="ARBA" id="ARBA00022737"/>
    </source>
</evidence>
<dbReference type="AlphaFoldDB" id="A0A087UMW7"/>
<feature type="domain" description="C2H2-type" evidence="9">
    <location>
        <begin position="110"/>
        <end position="137"/>
    </location>
</feature>
<dbReference type="Proteomes" id="UP000054359">
    <property type="component" value="Unassembled WGS sequence"/>
</dbReference>
<feature type="compositionally biased region" description="Low complexity" evidence="8">
    <location>
        <begin position="247"/>
        <end position="257"/>
    </location>
</feature>